<dbReference type="PANTHER" id="PTHR47357">
    <property type="entry name" value="COP1-INTERACTIVE PROTEIN 1"/>
    <property type="match status" value="1"/>
</dbReference>
<feature type="coiled-coil region" evidence="1">
    <location>
        <begin position="662"/>
        <end position="964"/>
    </location>
</feature>
<dbReference type="WBParaSite" id="HPBE_0000011101-mRNA-1">
    <property type="protein sequence ID" value="HPBE_0000011101-mRNA-1"/>
    <property type="gene ID" value="HPBE_0000011101"/>
</dbReference>
<proteinExistence type="predicted"/>
<feature type="coiled-coil region" evidence="1">
    <location>
        <begin position="1000"/>
        <end position="1073"/>
    </location>
</feature>
<name>A0A3P7U1Y0_HELPZ</name>
<feature type="region of interest" description="Disordered" evidence="2">
    <location>
        <begin position="462"/>
        <end position="497"/>
    </location>
</feature>
<feature type="compositionally biased region" description="Low complexity" evidence="2">
    <location>
        <begin position="476"/>
        <end position="490"/>
    </location>
</feature>
<keyword evidence="4" id="KW-1185">Reference proteome</keyword>
<evidence type="ECO:0000313" key="4">
    <source>
        <dbReference type="Proteomes" id="UP000050761"/>
    </source>
</evidence>
<evidence type="ECO:0000313" key="3">
    <source>
        <dbReference type="EMBL" id="VDO18494.1"/>
    </source>
</evidence>
<evidence type="ECO:0000256" key="1">
    <source>
        <dbReference type="SAM" id="Coils"/>
    </source>
</evidence>
<gene>
    <name evidence="3" type="ORF">HPBE_LOCUS112</name>
</gene>
<dbReference type="SUPFAM" id="SSF57997">
    <property type="entry name" value="Tropomyosin"/>
    <property type="match status" value="1"/>
</dbReference>
<dbReference type="PROSITE" id="PS51257">
    <property type="entry name" value="PROKAR_LIPOPROTEIN"/>
    <property type="match status" value="1"/>
</dbReference>
<reference evidence="5" key="2">
    <citation type="submission" date="2019-09" db="UniProtKB">
        <authorList>
            <consortium name="WormBaseParasite"/>
        </authorList>
    </citation>
    <scope>IDENTIFICATION</scope>
</reference>
<feature type="coiled-coil region" evidence="1">
    <location>
        <begin position="529"/>
        <end position="630"/>
    </location>
</feature>
<reference evidence="3 4" key="1">
    <citation type="submission" date="2018-11" db="EMBL/GenBank/DDBJ databases">
        <authorList>
            <consortium name="Pathogen Informatics"/>
        </authorList>
    </citation>
    <scope>NUCLEOTIDE SEQUENCE [LARGE SCALE GENOMIC DNA]</scope>
</reference>
<dbReference type="Proteomes" id="UP000050761">
    <property type="component" value="Unassembled WGS sequence"/>
</dbReference>
<evidence type="ECO:0000256" key="2">
    <source>
        <dbReference type="SAM" id="MobiDB-lite"/>
    </source>
</evidence>
<keyword evidence="1" id="KW-0175">Coiled coil</keyword>
<dbReference type="PANTHER" id="PTHR47357:SF1">
    <property type="entry name" value="SPINDLE POLE BODY COMPONENT 110"/>
    <property type="match status" value="1"/>
</dbReference>
<dbReference type="OrthoDB" id="5839646at2759"/>
<dbReference type="EMBL" id="UZAH01000068">
    <property type="protein sequence ID" value="VDO18494.1"/>
    <property type="molecule type" value="Genomic_DNA"/>
</dbReference>
<dbReference type="GO" id="GO:0005856">
    <property type="term" value="C:cytoskeleton"/>
    <property type="evidence" value="ECO:0007669"/>
    <property type="project" value="TreeGrafter"/>
</dbReference>
<organism evidence="3">
    <name type="scientific">Heligmosomoides polygyrus</name>
    <name type="common">Parasitic roundworm</name>
    <dbReference type="NCBI Taxonomy" id="6339"/>
    <lineage>
        <taxon>Eukaryota</taxon>
        <taxon>Metazoa</taxon>
        <taxon>Ecdysozoa</taxon>
        <taxon>Nematoda</taxon>
        <taxon>Chromadorea</taxon>
        <taxon>Rhabditida</taxon>
        <taxon>Rhabditina</taxon>
        <taxon>Rhabditomorpha</taxon>
        <taxon>Strongyloidea</taxon>
        <taxon>Heligmosomidae</taxon>
        <taxon>Heligmosomoides</taxon>
    </lineage>
</organism>
<evidence type="ECO:0000313" key="5">
    <source>
        <dbReference type="WBParaSite" id="HPBE_0000011101-mRNA-1"/>
    </source>
</evidence>
<dbReference type="GO" id="GO:0005200">
    <property type="term" value="F:structural constituent of cytoskeleton"/>
    <property type="evidence" value="ECO:0007669"/>
    <property type="project" value="TreeGrafter"/>
</dbReference>
<dbReference type="AlphaFoldDB" id="A0A3P7U1Y0"/>
<sequence length="1130" mass="125469">MLPGKENLKTPKVNDVSEKAFFVAISLYGCNTKYSSSTKENHTSMMAEVCVGDANIEESFLERTMMRDGIKDARRVLQRFDATLNASAFGTSLRLPEELNIPLNKPVNKCDRFARLADPNLDETAADSTLCDMDVTQTNVTANNILREMLRLDDSQDKTLEHEEPLLAQPPAERILEKTLCEAATQDATPPPPSKALSRGDAVHAVVQAVVVCERQSGSVNLDEGASLASEIKELEVQLDEASGTEIEGSVNVSVLSLPVGTPEKDLPCVSDRPSDFSFSAAVKSSHTEEEKLQDVDISAICGNPDDTELVFRGCIQQNIDEALPADFETSAYAEQDDTLMVFQTAKDRDAIGDVFPAHYGSAEVDARPSSRPDSVATAIALEASLESDFFETADENMDIVHECEGEVTVMEDKSDDAVPQAVAGDNIECQQSGDLAFEECDIPPVEDVLATAARRTSFKVPLSPKDNASRSGVISPGSSAPSYMSPSPSTGSQRRKYNMNDSEISFLLNEVKAYDIADRQSSTSPCELQRLTKNLAQLETEKAELHNKVRALTTEMETYKQKVATKDSALVDASRKVAELEKAKENAEKSVTDYEFVMEDVKKRHAKQKAELQAKLIAQEEEIEKLVVQQQQQAETSCTAAGLAADLALTNERLCMAEAAREAAEKRCEELMKELEFASKSAVTTYALSEEIAAKNQDLAAALNKVQLLEEQIREKDEALLAAKERGNEDYIKLQEKLNETAFALEKSEESVAELKNQLNDADSEKSLLREIQVSSEMELMKLRDELKAVQEAFEKSELSCTKARLQRSEYEEELATVRAQLDDKSAQLNGEVAKTVDLQSKCKTLEERLVTEQLARDVATRELAELREDILTLSETLDKAKSALQKAEERAAAAEKDLAEHELNSRVGELENAVAAYIAEKTALSAQLEQQQQKEQATIEELRKSNEMVAKLEADMSFVRDENYDLLAELERGKQLYEAKALESEKVKSDFGVLQSSMSVLESESSLLKEELEAANEKLRLSEASSAETIESLKSEIAKLTNQRDYLNNQLAEAEELRENIEKHMVELRLSVTEKQAELMAFASMKEKLETEWQSKEKDYLRRILAAENVSEMLFRNCRRGLFQPWRS</sequence>
<protein>
    <submittedName>
        <fullName evidence="5">TACC_C domain-containing protein</fullName>
    </submittedName>
</protein>
<accession>A0A3P7U1Y0</accession>